<sequence>MRSWSVVMSLAVAAVSTLASPAALAEPARSVTIGYIPAFRGVDAAIGRSDLSQYTHLNIAFVNPDKDGRIAGKARFTCAADGEDRMLSGDAVRALVGRAHQGGSKILISLGGGAIPECSGDWEALLRPERRAKVVKSLIEAVERYGLDGIDVDIEGALLTKIDQAGNFTPFVAELSRALKARGKLLTCATASYEGGMVPTSSIPYFDLVAIMTYDAIGPSWGEAGDEHSTVAQARKDIQLWRDRGVAQERLILGVPFYGYGYGRYKPNWAFREIEAAYPGAATLTDVIGSRCAGCSYITFNGLPTLIEKSRLARERTGGIMVWEISQDSDDQKLIRAVNKALTGAAE</sequence>
<dbReference type="InterPro" id="IPR011583">
    <property type="entry name" value="Chitinase_II/V-like_cat"/>
</dbReference>
<dbReference type="PROSITE" id="PS01095">
    <property type="entry name" value="GH18_1"/>
    <property type="match status" value="1"/>
</dbReference>
<dbReference type="InterPro" id="IPR017853">
    <property type="entry name" value="GH"/>
</dbReference>
<accession>A0A4Y8ZW87</accession>
<keyword evidence="10" id="KW-1185">Reference proteome</keyword>
<feature type="chain" id="PRO_5021351574" description="chitinase" evidence="7">
    <location>
        <begin position="26"/>
        <end position="347"/>
    </location>
</feature>
<dbReference type="InterPro" id="IPR050314">
    <property type="entry name" value="Glycosyl_Hydrlase_18"/>
</dbReference>
<dbReference type="OrthoDB" id="9775889at2"/>
<comment type="caution">
    <text evidence="9">The sequence shown here is derived from an EMBL/GenBank/DDBJ whole genome shotgun (WGS) entry which is preliminary data.</text>
</comment>
<dbReference type="GO" id="GO:0008061">
    <property type="term" value="F:chitin binding"/>
    <property type="evidence" value="ECO:0007669"/>
    <property type="project" value="InterPro"/>
</dbReference>
<gene>
    <name evidence="9" type="ORF">E2493_06865</name>
</gene>
<comment type="similarity">
    <text evidence="6">Belongs to the glycosyl hydrolase 18 family.</text>
</comment>
<evidence type="ECO:0000259" key="8">
    <source>
        <dbReference type="PROSITE" id="PS51910"/>
    </source>
</evidence>
<dbReference type="GO" id="GO:0006032">
    <property type="term" value="P:chitin catabolic process"/>
    <property type="evidence" value="ECO:0007669"/>
    <property type="project" value="TreeGrafter"/>
</dbReference>
<dbReference type="InterPro" id="IPR001579">
    <property type="entry name" value="Glyco_hydro_18_chit_AS"/>
</dbReference>
<dbReference type="EMBL" id="SPDV01000010">
    <property type="protein sequence ID" value="TFI58969.1"/>
    <property type="molecule type" value="Genomic_DNA"/>
</dbReference>
<dbReference type="Proteomes" id="UP000298213">
    <property type="component" value="Unassembled WGS sequence"/>
</dbReference>
<dbReference type="Gene3D" id="3.40.5.30">
    <property type="entry name" value="(Trans)glycosidases - domain 2"/>
    <property type="match status" value="1"/>
</dbReference>
<dbReference type="AlphaFoldDB" id="A0A4Y8ZW87"/>
<dbReference type="SUPFAM" id="SSF51445">
    <property type="entry name" value="(Trans)glycosidases"/>
    <property type="match status" value="1"/>
</dbReference>
<protein>
    <recommendedName>
        <fullName evidence="2">chitinase</fullName>
        <ecNumber evidence="2">3.2.1.14</ecNumber>
    </recommendedName>
</protein>
<dbReference type="GO" id="GO:0005576">
    <property type="term" value="C:extracellular region"/>
    <property type="evidence" value="ECO:0007669"/>
    <property type="project" value="TreeGrafter"/>
</dbReference>
<dbReference type="GO" id="GO:0005975">
    <property type="term" value="P:carbohydrate metabolic process"/>
    <property type="evidence" value="ECO:0007669"/>
    <property type="project" value="InterPro"/>
</dbReference>
<reference evidence="9 10" key="1">
    <citation type="submission" date="2019-03" db="EMBL/GenBank/DDBJ databases">
        <title>Genome sequence of Sphingomonas sp. 17J27-24.</title>
        <authorList>
            <person name="Kim M."/>
            <person name="Maeng S."/>
            <person name="Sathiyaraj S."/>
        </authorList>
    </citation>
    <scope>NUCLEOTIDE SEQUENCE [LARGE SCALE GENOMIC DNA]</scope>
    <source>
        <strain evidence="9 10">17J27-24</strain>
    </source>
</reference>
<dbReference type="PROSITE" id="PS51910">
    <property type="entry name" value="GH18_2"/>
    <property type="match status" value="1"/>
</dbReference>
<dbReference type="InterPro" id="IPR001223">
    <property type="entry name" value="Glyco_hydro18_cat"/>
</dbReference>
<keyword evidence="7" id="KW-0732">Signal</keyword>
<evidence type="ECO:0000256" key="5">
    <source>
        <dbReference type="RuleBase" id="RU000489"/>
    </source>
</evidence>
<feature type="signal peptide" evidence="7">
    <location>
        <begin position="1"/>
        <end position="25"/>
    </location>
</feature>
<organism evidence="9 10">
    <name type="scientific">Sphingomonas parva</name>
    <dbReference type="NCBI Taxonomy" id="2555898"/>
    <lineage>
        <taxon>Bacteria</taxon>
        <taxon>Pseudomonadati</taxon>
        <taxon>Pseudomonadota</taxon>
        <taxon>Alphaproteobacteria</taxon>
        <taxon>Sphingomonadales</taxon>
        <taxon>Sphingomonadaceae</taxon>
        <taxon>Sphingomonas</taxon>
    </lineage>
</organism>
<name>A0A4Y8ZW87_9SPHN</name>
<keyword evidence="4 5" id="KW-0326">Glycosidase</keyword>
<dbReference type="PANTHER" id="PTHR11177">
    <property type="entry name" value="CHITINASE"/>
    <property type="match status" value="1"/>
</dbReference>
<keyword evidence="3 5" id="KW-0378">Hydrolase</keyword>
<feature type="domain" description="GH18" evidence="8">
    <location>
        <begin position="30"/>
        <end position="345"/>
    </location>
</feature>
<evidence type="ECO:0000256" key="1">
    <source>
        <dbReference type="ARBA" id="ARBA00000822"/>
    </source>
</evidence>
<dbReference type="Gene3D" id="3.20.20.80">
    <property type="entry name" value="Glycosidases"/>
    <property type="match status" value="1"/>
</dbReference>
<evidence type="ECO:0000256" key="7">
    <source>
        <dbReference type="SAM" id="SignalP"/>
    </source>
</evidence>
<comment type="catalytic activity">
    <reaction evidence="1">
        <text>Random endo-hydrolysis of N-acetyl-beta-D-glucosaminide (1-&gt;4)-beta-linkages in chitin and chitodextrins.</text>
        <dbReference type="EC" id="3.2.1.14"/>
    </reaction>
</comment>
<evidence type="ECO:0000256" key="4">
    <source>
        <dbReference type="ARBA" id="ARBA00023295"/>
    </source>
</evidence>
<dbReference type="Pfam" id="PF00704">
    <property type="entry name" value="Glyco_hydro_18"/>
    <property type="match status" value="1"/>
</dbReference>
<dbReference type="GO" id="GO:0008843">
    <property type="term" value="F:endochitinase activity"/>
    <property type="evidence" value="ECO:0007669"/>
    <property type="project" value="UniProtKB-EC"/>
</dbReference>
<evidence type="ECO:0000313" key="10">
    <source>
        <dbReference type="Proteomes" id="UP000298213"/>
    </source>
</evidence>
<dbReference type="PANTHER" id="PTHR11177:SF317">
    <property type="entry name" value="CHITINASE 12-RELATED"/>
    <property type="match status" value="1"/>
</dbReference>
<dbReference type="EC" id="3.2.1.14" evidence="2"/>
<dbReference type="SMART" id="SM00636">
    <property type="entry name" value="Glyco_18"/>
    <property type="match status" value="1"/>
</dbReference>
<evidence type="ECO:0000256" key="6">
    <source>
        <dbReference type="RuleBase" id="RU004453"/>
    </source>
</evidence>
<evidence type="ECO:0000256" key="2">
    <source>
        <dbReference type="ARBA" id="ARBA00012729"/>
    </source>
</evidence>
<proteinExistence type="inferred from homology"/>
<evidence type="ECO:0000313" key="9">
    <source>
        <dbReference type="EMBL" id="TFI58969.1"/>
    </source>
</evidence>
<evidence type="ECO:0000256" key="3">
    <source>
        <dbReference type="ARBA" id="ARBA00022801"/>
    </source>
</evidence>